<dbReference type="AlphaFoldDB" id="A0A2M9YJT0"/>
<evidence type="ECO:0008006" key="6">
    <source>
        <dbReference type="Google" id="ProtNLM"/>
    </source>
</evidence>
<proteinExistence type="predicted"/>
<comment type="caution">
    <text evidence="2">The sequence shown here is derived from an EMBL/GenBank/DDBJ whole genome shotgun (WGS) entry which is preliminary data.</text>
</comment>
<dbReference type="EMBL" id="NPDU01000018">
    <property type="protein sequence ID" value="PJZ62288.1"/>
    <property type="molecule type" value="Genomic_DNA"/>
</dbReference>
<feature type="region of interest" description="Disordered" evidence="1">
    <location>
        <begin position="83"/>
        <end position="133"/>
    </location>
</feature>
<evidence type="ECO:0000313" key="2">
    <source>
        <dbReference type="EMBL" id="PJZ51799.1"/>
    </source>
</evidence>
<sequence length="307" mass="34341">MFATVFLFCLKLKSHRTLICGLFLFNFIFISEIRSDVLVLKDGQRIRASGVKMKNGNLVEFRVGSVTKVIEFSKVDSILPEFSTPKKPKAKQKQETQKVEVATESKPLEDLNPPSSSSPSSSPPPILPLPEPEKKEDTIVTAPKETPFFRSKTSRTLQALVPGWSPMLLAEERQTQIAGGILAFSELYVLYRGFEFFAKPKQFFNPPSGISEESYIPYIAGVRTNNGLGLVYLFMDGHNYVITNKDHLMEKSDFYSQREFYGIAFLSLIAIDVYLSNSNLLGGDLKSVRFSTSDGGRSSSLSVTWSF</sequence>
<keyword evidence="4" id="KW-1185">Reference proteome</keyword>
<evidence type="ECO:0000313" key="3">
    <source>
        <dbReference type="EMBL" id="PJZ62288.1"/>
    </source>
</evidence>
<organism evidence="2 5">
    <name type="scientific">Leptospira adleri</name>
    <dbReference type="NCBI Taxonomy" id="2023186"/>
    <lineage>
        <taxon>Bacteria</taxon>
        <taxon>Pseudomonadati</taxon>
        <taxon>Spirochaetota</taxon>
        <taxon>Spirochaetia</taxon>
        <taxon>Leptospirales</taxon>
        <taxon>Leptospiraceae</taxon>
        <taxon>Leptospira</taxon>
    </lineage>
</organism>
<evidence type="ECO:0000256" key="1">
    <source>
        <dbReference type="SAM" id="MobiDB-lite"/>
    </source>
</evidence>
<gene>
    <name evidence="3" type="ORF">CH376_08740</name>
    <name evidence="2" type="ORF">CH380_18045</name>
</gene>
<evidence type="ECO:0000313" key="4">
    <source>
        <dbReference type="Proteomes" id="UP000232149"/>
    </source>
</evidence>
<name>A0A2M9YJT0_9LEPT</name>
<dbReference type="Proteomes" id="UP000232149">
    <property type="component" value="Unassembled WGS sequence"/>
</dbReference>
<reference evidence="4 5" key="1">
    <citation type="submission" date="2017-07" db="EMBL/GenBank/DDBJ databases">
        <title>Leptospira spp. isolated from tropical soils.</title>
        <authorList>
            <person name="Thibeaux R."/>
            <person name="Iraola G."/>
            <person name="Ferres I."/>
            <person name="Bierque E."/>
            <person name="Girault D."/>
            <person name="Soupe-Gilbert M.-E."/>
            <person name="Picardeau M."/>
            <person name="Goarant C."/>
        </authorList>
    </citation>
    <scope>NUCLEOTIDE SEQUENCE [LARGE SCALE GENOMIC DNA]</scope>
    <source>
        <strain evidence="2 5">FH2-B-C1</strain>
        <strain evidence="3 4">FH2-B-D1</strain>
    </source>
</reference>
<protein>
    <recommendedName>
        <fullName evidence="6">DUF5683 domain-containing protein</fullName>
    </recommendedName>
</protein>
<feature type="compositionally biased region" description="Basic and acidic residues" evidence="1">
    <location>
        <begin position="92"/>
        <end position="109"/>
    </location>
</feature>
<dbReference type="EMBL" id="NPDV01000019">
    <property type="protein sequence ID" value="PJZ51799.1"/>
    <property type="molecule type" value="Genomic_DNA"/>
</dbReference>
<feature type="compositionally biased region" description="Pro residues" evidence="1">
    <location>
        <begin position="121"/>
        <end position="130"/>
    </location>
</feature>
<evidence type="ECO:0000313" key="5">
    <source>
        <dbReference type="Proteomes" id="UP000232188"/>
    </source>
</evidence>
<accession>A0A2M9YJT0</accession>
<feature type="compositionally biased region" description="Low complexity" evidence="1">
    <location>
        <begin position="110"/>
        <end position="120"/>
    </location>
</feature>
<dbReference type="Proteomes" id="UP000232188">
    <property type="component" value="Unassembled WGS sequence"/>
</dbReference>